<comment type="function">
    <text evidence="2">Catalyzes the hydrolysis of 5-hydroxyisourate (HIU) to 2-oxo-4-hydroxy-4-carboxy-5-ureidoimidazoline (OHCU).</text>
</comment>
<dbReference type="EMBL" id="RQVQ01000016">
    <property type="protein sequence ID" value="RRJ90545.1"/>
    <property type="molecule type" value="Genomic_DNA"/>
</dbReference>
<feature type="binding site" evidence="7">
    <location>
        <position position="68"/>
    </location>
    <ligand>
        <name>substrate</name>
    </ligand>
</feature>
<dbReference type="PANTHER" id="PTHR10395">
    <property type="entry name" value="URICASE AND TRANSTHYRETIN-RELATED"/>
    <property type="match status" value="1"/>
</dbReference>
<dbReference type="InterPro" id="IPR014306">
    <property type="entry name" value="Hydroxyisourate_hydrolase"/>
</dbReference>
<comment type="caution">
    <text evidence="10">The sequence shown here is derived from an EMBL/GenBank/DDBJ whole genome shotgun (WGS) entry which is preliminary data.</text>
</comment>
<keyword evidence="6 8" id="KW-0378">Hydrolase</keyword>
<accession>A0A3P3W5W5</accession>
<evidence type="ECO:0000256" key="3">
    <source>
        <dbReference type="ARBA" id="ARBA00009850"/>
    </source>
</evidence>
<evidence type="ECO:0000256" key="7">
    <source>
        <dbReference type="PIRSR" id="PIRSR600895-51"/>
    </source>
</evidence>
<dbReference type="EC" id="3.5.2.17" evidence="8"/>
<feature type="binding site" evidence="7">
    <location>
        <position position="29"/>
    </location>
    <ligand>
        <name>substrate</name>
    </ligand>
</feature>
<dbReference type="Gene3D" id="2.60.40.180">
    <property type="entry name" value="Transthyretin/hydroxyisourate hydrolase domain"/>
    <property type="match status" value="1"/>
</dbReference>
<dbReference type="InterPro" id="IPR023418">
    <property type="entry name" value="Thyroxine_BS"/>
</dbReference>
<dbReference type="CDD" id="cd05822">
    <property type="entry name" value="TLP_HIUase"/>
    <property type="match status" value="1"/>
</dbReference>
<dbReference type="Proteomes" id="UP000275719">
    <property type="component" value="Unassembled WGS sequence"/>
</dbReference>
<dbReference type="GO" id="GO:0006144">
    <property type="term" value="P:purine nucleobase metabolic process"/>
    <property type="evidence" value="ECO:0007669"/>
    <property type="project" value="UniProtKB-KW"/>
</dbReference>
<evidence type="ECO:0000259" key="9">
    <source>
        <dbReference type="SMART" id="SM00095"/>
    </source>
</evidence>
<comment type="subunit">
    <text evidence="4 8">Homotetramer.</text>
</comment>
<evidence type="ECO:0000313" key="10">
    <source>
        <dbReference type="EMBL" id="RRJ90545.1"/>
    </source>
</evidence>
<dbReference type="OrthoDB" id="9792386at2"/>
<evidence type="ECO:0000256" key="2">
    <source>
        <dbReference type="ARBA" id="ARBA00002704"/>
    </source>
</evidence>
<gene>
    <name evidence="10" type="primary">uraH</name>
    <name evidence="10" type="ORF">EG240_08410</name>
</gene>
<dbReference type="InterPro" id="IPR023419">
    <property type="entry name" value="Transthyretin_CS"/>
</dbReference>
<evidence type="ECO:0000256" key="1">
    <source>
        <dbReference type="ARBA" id="ARBA00001043"/>
    </source>
</evidence>
<dbReference type="PROSITE" id="PS00769">
    <property type="entry name" value="TRANSTHYRETIN_2"/>
    <property type="match status" value="1"/>
</dbReference>
<feature type="domain" description="Transthyretin/hydroxyisourate hydrolase" evidence="9">
    <location>
        <begin position="21"/>
        <end position="135"/>
    </location>
</feature>
<dbReference type="PRINTS" id="PR00189">
    <property type="entry name" value="TRNSTHYRETIN"/>
</dbReference>
<dbReference type="InterPro" id="IPR023416">
    <property type="entry name" value="Transthyretin/HIU_hydrolase_d"/>
</dbReference>
<dbReference type="GO" id="GO:0033971">
    <property type="term" value="F:hydroxyisourate hydrolase activity"/>
    <property type="evidence" value="ECO:0007669"/>
    <property type="project" value="UniProtKB-EC"/>
</dbReference>
<organism evidence="10 11">
    <name type="scientific">Paenimyroides tangerinum</name>
    <dbReference type="NCBI Taxonomy" id="2488728"/>
    <lineage>
        <taxon>Bacteria</taxon>
        <taxon>Pseudomonadati</taxon>
        <taxon>Bacteroidota</taxon>
        <taxon>Flavobacteriia</taxon>
        <taxon>Flavobacteriales</taxon>
        <taxon>Flavobacteriaceae</taxon>
        <taxon>Paenimyroides</taxon>
    </lineage>
</organism>
<evidence type="ECO:0000313" key="11">
    <source>
        <dbReference type="Proteomes" id="UP000275719"/>
    </source>
</evidence>
<evidence type="ECO:0000256" key="6">
    <source>
        <dbReference type="ARBA" id="ARBA00022801"/>
    </source>
</evidence>
<sequence length="136" mass="15730">MKRNLLILLCVFLTGLGWSQQKKFQLSSHILDITNGLPAAGVKVTLSKQKQDSQWVEIDQKTTDLQGRISDFLEKENNKNNNGIYKLTFYTNPYFEQQGLKTFYPFIEVVFEIESEEHFHVPITLSPFGYSTYRGS</sequence>
<name>A0A3P3W5W5_9FLAO</name>
<comment type="catalytic activity">
    <reaction evidence="1 8">
        <text>5-hydroxyisourate + H2O = 5-hydroxy-2-oxo-4-ureido-2,5-dihydro-1H-imidazole-5-carboxylate + H(+)</text>
        <dbReference type="Rhea" id="RHEA:23736"/>
        <dbReference type="ChEBI" id="CHEBI:15377"/>
        <dbReference type="ChEBI" id="CHEBI:15378"/>
        <dbReference type="ChEBI" id="CHEBI:18072"/>
        <dbReference type="ChEBI" id="CHEBI:58639"/>
        <dbReference type="EC" id="3.5.2.17"/>
    </reaction>
</comment>
<feature type="binding site" evidence="7">
    <location>
        <position position="133"/>
    </location>
    <ligand>
        <name>substrate</name>
    </ligand>
</feature>
<reference evidence="10 11" key="1">
    <citation type="submission" date="2018-11" db="EMBL/GenBank/DDBJ databases">
        <title>Flavobacterium sp. nov., YIM 102701-2 draft genome.</title>
        <authorList>
            <person name="Li G."/>
            <person name="Jiang Y."/>
        </authorList>
    </citation>
    <scope>NUCLEOTIDE SEQUENCE [LARGE SCALE GENOMIC DNA]</scope>
    <source>
        <strain evidence="10 11">YIM 102701-2</strain>
    </source>
</reference>
<dbReference type="AlphaFoldDB" id="A0A3P3W5W5"/>
<protein>
    <recommendedName>
        <fullName evidence="8">5-hydroxyisourate hydrolase</fullName>
        <shortName evidence="8">HIU hydrolase</shortName>
        <shortName evidence="8">HIUHase</shortName>
        <ecNumber evidence="8">3.5.2.17</ecNumber>
    </recommendedName>
</protein>
<proteinExistence type="inferred from homology"/>
<evidence type="ECO:0000256" key="8">
    <source>
        <dbReference type="RuleBase" id="RU361270"/>
    </source>
</evidence>
<dbReference type="PROSITE" id="PS00768">
    <property type="entry name" value="TRANSTHYRETIN_1"/>
    <property type="match status" value="1"/>
</dbReference>
<dbReference type="RefSeq" id="WP_125018954.1">
    <property type="nucleotide sequence ID" value="NZ_RQVQ01000016.1"/>
</dbReference>
<dbReference type="SUPFAM" id="SSF49472">
    <property type="entry name" value="Transthyretin (synonym: prealbumin)"/>
    <property type="match status" value="1"/>
</dbReference>
<comment type="similarity">
    <text evidence="3 8">Belongs to the transthyretin family. 5-hydroxyisourate hydrolase subfamily.</text>
</comment>
<keyword evidence="5 8" id="KW-0659">Purine metabolism</keyword>
<dbReference type="InterPro" id="IPR000895">
    <property type="entry name" value="Transthyretin/HIU_hydrolase"/>
</dbReference>
<dbReference type="SMART" id="SM00095">
    <property type="entry name" value="TR_THY"/>
    <property type="match status" value="1"/>
</dbReference>
<dbReference type="PANTHER" id="PTHR10395:SF7">
    <property type="entry name" value="5-HYDROXYISOURATE HYDROLASE"/>
    <property type="match status" value="1"/>
</dbReference>
<dbReference type="NCBIfam" id="TIGR02962">
    <property type="entry name" value="hdxy_isourate"/>
    <property type="match status" value="1"/>
</dbReference>
<evidence type="ECO:0000256" key="4">
    <source>
        <dbReference type="ARBA" id="ARBA00011881"/>
    </source>
</evidence>
<dbReference type="InterPro" id="IPR036817">
    <property type="entry name" value="Transthyretin/HIU_hydrolase_sf"/>
</dbReference>
<keyword evidence="11" id="KW-1185">Reference proteome</keyword>
<dbReference type="Pfam" id="PF00576">
    <property type="entry name" value="Transthyretin"/>
    <property type="match status" value="1"/>
</dbReference>
<evidence type="ECO:0000256" key="5">
    <source>
        <dbReference type="ARBA" id="ARBA00022631"/>
    </source>
</evidence>